<dbReference type="GO" id="GO:0005829">
    <property type="term" value="C:cytosol"/>
    <property type="evidence" value="ECO:0007669"/>
    <property type="project" value="TreeGrafter"/>
</dbReference>
<keyword evidence="4 12" id="KW-0808">Transferase</keyword>
<evidence type="ECO:0000256" key="9">
    <source>
        <dbReference type="ARBA" id="ARBA00029962"/>
    </source>
</evidence>
<dbReference type="NCBIfam" id="TIGR00041">
    <property type="entry name" value="DTMP_kinase"/>
    <property type="match status" value="1"/>
</dbReference>
<comment type="function">
    <text evidence="11 12">Phosphorylation of dTMP to form dTDP in both de novo and salvage pathways of dTTP synthesis.</text>
</comment>
<keyword evidence="15" id="KW-1185">Reference proteome</keyword>
<dbReference type="PROSITE" id="PS01331">
    <property type="entry name" value="THYMIDYLATE_KINASE"/>
    <property type="match status" value="1"/>
</dbReference>
<dbReference type="GO" id="GO:0004798">
    <property type="term" value="F:dTMP kinase activity"/>
    <property type="evidence" value="ECO:0007669"/>
    <property type="project" value="UniProtKB-UniRule"/>
</dbReference>
<comment type="catalytic activity">
    <reaction evidence="10 12">
        <text>dTMP + ATP = dTDP + ADP</text>
        <dbReference type="Rhea" id="RHEA:13517"/>
        <dbReference type="ChEBI" id="CHEBI:30616"/>
        <dbReference type="ChEBI" id="CHEBI:58369"/>
        <dbReference type="ChEBI" id="CHEBI:63528"/>
        <dbReference type="ChEBI" id="CHEBI:456216"/>
        <dbReference type="EC" id="2.7.4.9"/>
    </reaction>
</comment>
<dbReference type="Proteomes" id="UP000199024">
    <property type="component" value="Unassembled WGS sequence"/>
</dbReference>
<organism evidence="14 15">
    <name type="scientific">Granulicella pectinivorans</name>
    <dbReference type="NCBI Taxonomy" id="474950"/>
    <lineage>
        <taxon>Bacteria</taxon>
        <taxon>Pseudomonadati</taxon>
        <taxon>Acidobacteriota</taxon>
        <taxon>Terriglobia</taxon>
        <taxon>Terriglobales</taxon>
        <taxon>Acidobacteriaceae</taxon>
        <taxon>Granulicella</taxon>
    </lineage>
</organism>
<feature type="binding site" evidence="12">
    <location>
        <begin position="11"/>
        <end position="18"/>
    </location>
    <ligand>
        <name>ATP</name>
        <dbReference type="ChEBI" id="CHEBI:30616"/>
    </ligand>
</feature>
<evidence type="ECO:0000313" key="14">
    <source>
        <dbReference type="EMBL" id="SFS17106.1"/>
    </source>
</evidence>
<dbReference type="GO" id="GO:0005524">
    <property type="term" value="F:ATP binding"/>
    <property type="evidence" value="ECO:0007669"/>
    <property type="project" value="UniProtKB-UniRule"/>
</dbReference>
<sequence>MARGFFITFEGLDGSGKTTQLRRLAQYLTDTGRTVITMRNPGSTPLGDRIRSILLDSRSEATLGTIAPHTELALMFADRAQSIAEVILPALEAGAIVLCDRYTDSSEAYQGGGRGLGSEPILALHKALCGNLQPDLTLLLLPNLQTSLNRARRRNQKHIQTEGTDENRFERESDEFYARIHGAYLAIAVRETGRVLAITDDASIDLIELQIRDAVEARLPTL</sequence>
<dbReference type="RefSeq" id="WP_089840235.1">
    <property type="nucleotide sequence ID" value="NZ_FOZL01000001.1"/>
</dbReference>
<reference evidence="14 15" key="1">
    <citation type="submission" date="2016-10" db="EMBL/GenBank/DDBJ databases">
        <authorList>
            <person name="de Groot N.N."/>
        </authorList>
    </citation>
    <scope>NUCLEOTIDE SEQUENCE [LARGE SCALE GENOMIC DNA]</scope>
    <source>
        <strain evidence="14 15">DSM 21001</strain>
    </source>
</reference>
<keyword evidence="7 12" id="KW-0418">Kinase</keyword>
<dbReference type="GO" id="GO:0006227">
    <property type="term" value="P:dUDP biosynthetic process"/>
    <property type="evidence" value="ECO:0007669"/>
    <property type="project" value="TreeGrafter"/>
</dbReference>
<keyword evidence="6 12" id="KW-0547">Nucleotide-binding</keyword>
<dbReference type="EC" id="2.7.4.9" evidence="2 12"/>
<keyword evidence="5 12" id="KW-0545">Nucleotide biosynthesis</keyword>
<dbReference type="AlphaFoldDB" id="A0A1I6MN11"/>
<evidence type="ECO:0000256" key="5">
    <source>
        <dbReference type="ARBA" id="ARBA00022727"/>
    </source>
</evidence>
<evidence type="ECO:0000256" key="3">
    <source>
        <dbReference type="ARBA" id="ARBA00017144"/>
    </source>
</evidence>
<protein>
    <recommendedName>
        <fullName evidence="3 12">Thymidylate kinase</fullName>
        <ecNumber evidence="2 12">2.7.4.9</ecNumber>
    </recommendedName>
    <alternativeName>
        <fullName evidence="9 12">dTMP kinase</fullName>
    </alternativeName>
</protein>
<evidence type="ECO:0000256" key="10">
    <source>
        <dbReference type="ARBA" id="ARBA00048743"/>
    </source>
</evidence>
<dbReference type="EMBL" id="FOZL01000001">
    <property type="protein sequence ID" value="SFS17106.1"/>
    <property type="molecule type" value="Genomic_DNA"/>
</dbReference>
<dbReference type="InterPro" id="IPR027417">
    <property type="entry name" value="P-loop_NTPase"/>
</dbReference>
<evidence type="ECO:0000256" key="2">
    <source>
        <dbReference type="ARBA" id="ARBA00012980"/>
    </source>
</evidence>
<gene>
    <name evidence="12" type="primary">tmk</name>
    <name evidence="14" type="ORF">SAMN05421771_3053</name>
</gene>
<dbReference type="STRING" id="474950.SAMN05421771_3053"/>
<comment type="similarity">
    <text evidence="1 12">Belongs to the thymidylate kinase family.</text>
</comment>
<evidence type="ECO:0000256" key="8">
    <source>
        <dbReference type="ARBA" id="ARBA00022840"/>
    </source>
</evidence>
<evidence type="ECO:0000256" key="7">
    <source>
        <dbReference type="ARBA" id="ARBA00022777"/>
    </source>
</evidence>
<dbReference type="InterPro" id="IPR018094">
    <property type="entry name" value="Thymidylate_kinase"/>
</dbReference>
<evidence type="ECO:0000256" key="6">
    <source>
        <dbReference type="ARBA" id="ARBA00022741"/>
    </source>
</evidence>
<proteinExistence type="inferred from homology"/>
<dbReference type="PANTHER" id="PTHR10344:SF4">
    <property type="entry name" value="UMP-CMP KINASE 2, MITOCHONDRIAL"/>
    <property type="match status" value="1"/>
</dbReference>
<name>A0A1I6MN11_9BACT</name>
<dbReference type="OrthoDB" id="9774907at2"/>
<dbReference type="Gene3D" id="3.40.50.300">
    <property type="entry name" value="P-loop containing nucleotide triphosphate hydrolases"/>
    <property type="match status" value="1"/>
</dbReference>
<feature type="domain" description="Thymidylate kinase-like" evidence="13">
    <location>
        <begin position="9"/>
        <end position="208"/>
    </location>
</feature>
<evidence type="ECO:0000256" key="12">
    <source>
        <dbReference type="HAMAP-Rule" id="MF_00165"/>
    </source>
</evidence>
<dbReference type="GO" id="GO:0006235">
    <property type="term" value="P:dTTP biosynthetic process"/>
    <property type="evidence" value="ECO:0007669"/>
    <property type="project" value="UniProtKB-UniRule"/>
</dbReference>
<evidence type="ECO:0000256" key="11">
    <source>
        <dbReference type="ARBA" id="ARBA00057735"/>
    </source>
</evidence>
<dbReference type="SUPFAM" id="SSF52540">
    <property type="entry name" value="P-loop containing nucleoside triphosphate hydrolases"/>
    <property type="match status" value="1"/>
</dbReference>
<dbReference type="InterPro" id="IPR018095">
    <property type="entry name" value="Thymidylate_kin_CS"/>
</dbReference>
<evidence type="ECO:0000256" key="1">
    <source>
        <dbReference type="ARBA" id="ARBA00009776"/>
    </source>
</evidence>
<dbReference type="PANTHER" id="PTHR10344">
    <property type="entry name" value="THYMIDYLATE KINASE"/>
    <property type="match status" value="1"/>
</dbReference>
<dbReference type="InterPro" id="IPR039430">
    <property type="entry name" value="Thymidylate_kin-like_dom"/>
</dbReference>
<accession>A0A1I6MN11</accession>
<dbReference type="HAMAP" id="MF_00165">
    <property type="entry name" value="Thymidylate_kinase"/>
    <property type="match status" value="1"/>
</dbReference>
<evidence type="ECO:0000256" key="4">
    <source>
        <dbReference type="ARBA" id="ARBA00022679"/>
    </source>
</evidence>
<keyword evidence="8 12" id="KW-0067">ATP-binding</keyword>
<dbReference type="CDD" id="cd01672">
    <property type="entry name" value="TMPK"/>
    <property type="match status" value="1"/>
</dbReference>
<dbReference type="Pfam" id="PF02223">
    <property type="entry name" value="Thymidylate_kin"/>
    <property type="match status" value="1"/>
</dbReference>
<evidence type="ECO:0000259" key="13">
    <source>
        <dbReference type="Pfam" id="PF02223"/>
    </source>
</evidence>
<dbReference type="GO" id="GO:0006233">
    <property type="term" value="P:dTDP biosynthetic process"/>
    <property type="evidence" value="ECO:0007669"/>
    <property type="project" value="InterPro"/>
</dbReference>
<evidence type="ECO:0000313" key="15">
    <source>
        <dbReference type="Proteomes" id="UP000199024"/>
    </source>
</evidence>
<dbReference type="FunFam" id="3.40.50.300:FF:000225">
    <property type="entry name" value="Thymidylate kinase"/>
    <property type="match status" value="1"/>
</dbReference>